<reference evidence="5 6" key="1">
    <citation type="submission" date="2023-11" db="EMBL/GenBank/DDBJ databases">
        <title>Lentzea sokolovensis, sp. nov., Lentzea kristufkii, sp. nov., and Lentzea miocenensis, sp. nov., rare actinobacteria from Sokolov Coal Basin, Miocene lacustrine sediment, Czech Republic.</title>
        <authorList>
            <person name="Lara A."/>
            <person name="Kotroba L."/>
            <person name="Nouioui I."/>
            <person name="Neumann-Schaal M."/>
            <person name="Mast Y."/>
            <person name="Chronakova A."/>
        </authorList>
    </citation>
    <scope>NUCLEOTIDE SEQUENCE [LARGE SCALE GENOMIC DNA]</scope>
    <source>
        <strain evidence="5 6">BCCO 10_0856</strain>
    </source>
</reference>
<dbReference type="InterPro" id="IPR001254">
    <property type="entry name" value="Trypsin_dom"/>
</dbReference>
<dbReference type="InterPro" id="IPR043504">
    <property type="entry name" value="Peptidase_S1_PA_chymotrypsin"/>
</dbReference>
<dbReference type="GO" id="GO:0016787">
    <property type="term" value="F:hydrolase activity"/>
    <property type="evidence" value="ECO:0007669"/>
    <property type="project" value="UniProtKB-KW"/>
</dbReference>
<feature type="signal peptide" evidence="3">
    <location>
        <begin position="1"/>
        <end position="21"/>
    </location>
</feature>
<keyword evidence="2" id="KW-1015">Disulfide bond</keyword>
<evidence type="ECO:0000256" key="2">
    <source>
        <dbReference type="ARBA" id="ARBA00023157"/>
    </source>
</evidence>
<dbReference type="SUPFAM" id="SSF50494">
    <property type="entry name" value="Trypsin-like serine proteases"/>
    <property type="match status" value="1"/>
</dbReference>
<feature type="chain" id="PRO_5047415931" evidence="3">
    <location>
        <begin position="22"/>
        <end position="219"/>
    </location>
</feature>
<keyword evidence="6" id="KW-1185">Reference proteome</keyword>
<keyword evidence="3" id="KW-0732">Signal</keyword>
<evidence type="ECO:0000259" key="4">
    <source>
        <dbReference type="PROSITE" id="PS50240"/>
    </source>
</evidence>
<keyword evidence="5" id="KW-0378">Hydrolase</keyword>
<dbReference type="InterPro" id="IPR050430">
    <property type="entry name" value="Peptidase_S1"/>
</dbReference>
<dbReference type="PANTHER" id="PTHR24276:SF91">
    <property type="entry name" value="AT26814P-RELATED"/>
    <property type="match status" value="1"/>
</dbReference>
<gene>
    <name evidence="5" type="ORF">SK803_39885</name>
</gene>
<comment type="caution">
    <text evidence="5">The sequence shown here is derived from an EMBL/GenBank/DDBJ whole genome shotgun (WGS) entry which is preliminary data.</text>
</comment>
<feature type="domain" description="Peptidase S1" evidence="4">
    <location>
        <begin position="27"/>
        <end position="218"/>
    </location>
</feature>
<dbReference type="RefSeq" id="WP_319971390.1">
    <property type="nucleotide sequence ID" value="NZ_JAXAVW010000044.1"/>
</dbReference>
<dbReference type="InterPro" id="IPR001314">
    <property type="entry name" value="Peptidase_S1A"/>
</dbReference>
<dbReference type="Gene3D" id="2.40.10.10">
    <property type="entry name" value="Trypsin-like serine proteases"/>
    <property type="match status" value="2"/>
</dbReference>
<dbReference type="EMBL" id="JAXAVW010000044">
    <property type="protein sequence ID" value="MDX8036392.1"/>
    <property type="molecule type" value="Genomic_DNA"/>
</dbReference>
<dbReference type="PRINTS" id="PR00722">
    <property type="entry name" value="CHYMOTRYPSIN"/>
</dbReference>
<organism evidence="5 6">
    <name type="scientific">Lentzea miocenica</name>
    <dbReference type="NCBI Taxonomy" id="3095431"/>
    <lineage>
        <taxon>Bacteria</taxon>
        <taxon>Bacillati</taxon>
        <taxon>Actinomycetota</taxon>
        <taxon>Actinomycetes</taxon>
        <taxon>Pseudonocardiales</taxon>
        <taxon>Pseudonocardiaceae</taxon>
        <taxon>Lentzea</taxon>
    </lineage>
</organism>
<evidence type="ECO:0000256" key="1">
    <source>
        <dbReference type="ARBA" id="ARBA00007664"/>
    </source>
</evidence>
<dbReference type="PANTHER" id="PTHR24276">
    <property type="entry name" value="POLYSERASE-RELATED"/>
    <property type="match status" value="1"/>
</dbReference>
<evidence type="ECO:0000313" key="5">
    <source>
        <dbReference type="EMBL" id="MDX8036392.1"/>
    </source>
</evidence>
<protein>
    <submittedName>
        <fullName evidence="5">Trypsin-like serine protease</fullName>
        <ecNumber evidence="5">3.4.21.-</ecNumber>
    </submittedName>
</protein>
<dbReference type="EC" id="3.4.21.-" evidence="5"/>
<name>A0ABU4TDX4_9PSEU</name>
<sequence>MKIRILALALVLTFAGTAAQAEVKPYIVGGEFVTNAPWAVQLQNGGSFGCTGSIIAPEWVLTARHCWGDSVRVGDIDLGQGAYRAIIEHVEHPAADLRLMRLESEVDTEYVRLADQAPEVGSTHHIYGWGTTDYECCDSISPILKRAAVTVIGTSRDAYGGVAVETRWATGTAGYGDSGGPQLDGYGVQVGVCSTGDYVRTQYASVAHHRDWIRSVAGV</sequence>
<dbReference type="InterPro" id="IPR009003">
    <property type="entry name" value="Peptidase_S1_PA"/>
</dbReference>
<dbReference type="PROSITE" id="PS50240">
    <property type="entry name" value="TRYPSIN_DOM"/>
    <property type="match status" value="1"/>
</dbReference>
<dbReference type="SMART" id="SM00020">
    <property type="entry name" value="Tryp_SPc"/>
    <property type="match status" value="1"/>
</dbReference>
<comment type="similarity">
    <text evidence="1">Belongs to the peptidase S1 family.</text>
</comment>
<accession>A0ABU4TDX4</accession>
<evidence type="ECO:0000256" key="3">
    <source>
        <dbReference type="SAM" id="SignalP"/>
    </source>
</evidence>
<dbReference type="Pfam" id="PF00089">
    <property type="entry name" value="Trypsin"/>
    <property type="match status" value="1"/>
</dbReference>
<evidence type="ECO:0000313" key="6">
    <source>
        <dbReference type="Proteomes" id="UP001285521"/>
    </source>
</evidence>
<proteinExistence type="inferred from homology"/>
<dbReference type="Proteomes" id="UP001285521">
    <property type="component" value="Unassembled WGS sequence"/>
</dbReference>